<organism evidence="1 3">
    <name type="scientific">Rathayibacter tanaceti</name>
    <dbReference type="NCBI Taxonomy" id="1671680"/>
    <lineage>
        <taxon>Bacteria</taxon>
        <taxon>Bacillati</taxon>
        <taxon>Actinomycetota</taxon>
        <taxon>Actinomycetes</taxon>
        <taxon>Micrococcales</taxon>
        <taxon>Microbacteriaceae</taxon>
        <taxon>Rathayibacter</taxon>
    </lineage>
</organism>
<reference evidence="4" key="3">
    <citation type="submission" date="2019-12" db="EMBL/GenBank/DDBJ databases">
        <title>Complete and draft genome sequences of new strains and members of some known species of the genus Rathayibacter isolated from plants.</title>
        <authorList>
            <person name="Tarlachkov S.V."/>
            <person name="Starodumova I.P."/>
            <person name="Dorofeeva L.V."/>
            <person name="Prisyazhnaya N.V."/>
            <person name="Leyn S."/>
            <person name="Zlamal J."/>
            <person name="Elan M."/>
            <person name="Osterman A.L."/>
            <person name="Nadler S."/>
            <person name="Subbotin S.A."/>
            <person name="Evtushenko L.I."/>
        </authorList>
    </citation>
    <scope>NUCLEOTIDE SEQUENCE [LARGE SCALE GENOMIC DNA]</scope>
    <source>
        <strain evidence="4">VKM Ac-2761</strain>
    </source>
</reference>
<accession>A0A166ICT4</accession>
<gene>
    <name evidence="1" type="ORF">ACH61_00733</name>
    <name evidence="2" type="ORF">GSU10_01440</name>
</gene>
<dbReference type="OrthoDB" id="2426596at2"/>
<proteinExistence type="predicted"/>
<dbReference type="KEGG" id="rte:GSU10_01440"/>
<name>A0A166ICT4_9MICO</name>
<keyword evidence="3" id="KW-1185">Reference proteome</keyword>
<dbReference type="EMBL" id="LIIN01000014">
    <property type="protein sequence ID" value="KZX22166.1"/>
    <property type="molecule type" value="Genomic_DNA"/>
</dbReference>
<dbReference type="EMBL" id="CP047186">
    <property type="protein sequence ID" value="QHC54454.1"/>
    <property type="molecule type" value="Genomic_DNA"/>
</dbReference>
<dbReference type="AlphaFoldDB" id="A0A166ICT4"/>
<evidence type="ECO:0000313" key="4">
    <source>
        <dbReference type="Proteomes" id="UP000465031"/>
    </source>
</evidence>
<evidence type="ECO:0000313" key="3">
    <source>
        <dbReference type="Proteomes" id="UP000076717"/>
    </source>
</evidence>
<sequence>MDRSCWSDARPTGRQHQEIADAGLFELPQSESLLFSLDVRALADFLLRLATTGRIEALRLPEDVDLTSAGDRANVRR</sequence>
<protein>
    <submittedName>
        <fullName evidence="1">Uncharacterized protein</fullName>
    </submittedName>
</protein>
<evidence type="ECO:0000313" key="1">
    <source>
        <dbReference type="EMBL" id="KZX22166.1"/>
    </source>
</evidence>
<reference evidence="1 3" key="1">
    <citation type="submission" date="2015-08" db="EMBL/GenBank/DDBJ databases">
        <title>Draft Genome Sequence of Rathayibacter sp. Strain VKM Ac-2596 Isolated from Leaf Gall Induced by Plant-Parasitic Nematodes.</title>
        <authorList>
            <person name="Vasilenko O.V."/>
            <person name="Starodumova I.P."/>
            <person name="Tarlachkov S.V."/>
            <person name="Dorofeeva L.V."/>
            <person name="Evtushenko L.I."/>
        </authorList>
    </citation>
    <scope>NUCLEOTIDE SEQUENCE [LARGE SCALE GENOMIC DNA]</scope>
    <source>
        <strain evidence="1 3">VKM Ac-2596</strain>
    </source>
</reference>
<evidence type="ECO:0000313" key="2">
    <source>
        <dbReference type="EMBL" id="QHC54454.1"/>
    </source>
</evidence>
<reference evidence="2" key="2">
    <citation type="submission" date="2019-12" db="EMBL/GenBank/DDBJ databases">
        <title>Complete and Draft Genome Sequences of New Strains and Members of Some Known Species of the Genus Rathayibacter isolated from Plants.</title>
        <authorList>
            <person name="Tarlachkov S.V."/>
            <person name="Starodumova I.P."/>
            <person name="Dorofeeva L.V."/>
            <person name="Prisyazhnaya N.V."/>
            <person name="Leyn S.A."/>
            <person name="Zlamal J.E."/>
            <person name="Elane M.L."/>
            <person name="Osterman A.L."/>
            <person name="Nadler S.A."/>
            <person name="Subbotin S.A."/>
            <person name="Evtushenko L.I."/>
        </authorList>
    </citation>
    <scope>NUCLEOTIDE SEQUENCE</scope>
    <source>
        <strain evidence="2">VKM Ac-2761</strain>
    </source>
</reference>
<dbReference type="RefSeq" id="WP_068208614.1">
    <property type="nucleotide sequence ID" value="NZ_CP047186.1"/>
</dbReference>
<dbReference type="Proteomes" id="UP000465031">
    <property type="component" value="Chromosome"/>
</dbReference>
<dbReference type="Proteomes" id="UP000076717">
    <property type="component" value="Unassembled WGS sequence"/>
</dbReference>